<dbReference type="EMBL" id="FNUJ01000003">
    <property type="protein sequence ID" value="SEF27385.1"/>
    <property type="molecule type" value="Genomic_DNA"/>
</dbReference>
<evidence type="ECO:0000256" key="1">
    <source>
        <dbReference type="SAM" id="Phobius"/>
    </source>
</evidence>
<dbReference type="STRING" id="218821.SAMN05421837_103792"/>
<keyword evidence="1" id="KW-1133">Transmembrane helix</keyword>
<dbReference type="OrthoDB" id="3638431at2"/>
<feature type="transmembrane region" description="Helical" evidence="1">
    <location>
        <begin position="6"/>
        <end position="29"/>
    </location>
</feature>
<gene>
    <name evidence="2" type="ORF">SAMN05421837_103792</name>
</gene>
<evidence type="ECO:0000313" key="3">
    <source>
        <dbReference type="Proteomes" id="UP000198878"/>
    </source>
</evidence>
<evidence type="ECO:0000313" key="2">
    <source>
        <dbReference type="EMBL" id="SEF27385.1"/>
    </source>
</evidence>
<reference evidence="3" key="1">
    <citation type="submission" date="2016-10" db="EMBL/GenBank/DDBJ databases">
        <authorList>
            <person name="Varghese N."/>
            <person name="Submissions S."/>
        </authorList>
    </citation>
    <scope>NUCLEOTIDE SEQUENCE [LARGE SCALE GENOMIC DNA]</scope>
    <source>
        <strain evidence="3">DSM 44654</strain>
    </source>
</reference>
<dbReference type="RefSeq" id="WP_086674858.1">
    <property type="nucleotide sequence ID" value="NZ_FNUJ01000003.1"/>
</dbReference>
<dbReference type="AlphaFoldDB" id="A0A1H5QMW3"/>
<protein>
    <submittedName>
        <fullName evidence="2">Uncharacterized protein</fullName>
    </submittedName>
</protein>
<feature type="transmembrane region" description="Helical" evidence="1">
    <location>
        <begin position="135"/>
        <end position="152"/>
    </location>
</feature>
<accession>A0A1H5QMW3</accession>
<dbReference type="Proteomes" id="UP000198878">
    <property type="component" value="Unassembled WGS sequence"/>
</dbReference>
<proteinExistence type="predicted"/>
<feature type="transmembrane region" description="Helical" evidence="1">
    <location>
        <begin position="164"/>
        <end position="188"/>
    </location>
</feature>
<name>A0A1H5QMW3_9PSEU</name>
<organism evidence="2 3">
    <name type="scientific">Amycolatopsis pretoriensis</name>
    <dbReference type="NCBI Taxonomy" id="218821"/>
    <lineage>
        <taxon>Bacteria</taxon>
        <taxon>Bacillati</taxon>
        <taxon>Actinomycetota</taxon>
        <taxon>Actinomycetes</taxon>
        <taxon>Pseudonocardiales</taxon>
        <taxon>Pseudonocardiaceae</taxon>
        <taxon>Amycolatopsis</taxon>
    </lineage>
</organism>
<keyword evidence="1" id="KW-0812">Transmembrane</keyword>
<sequence length="198" mass="21224">MDAATAALLGASIGLTGTLVAPIVTSYQARRAKSQELMRDAYARGFACLARIPRCDTPDDHRKLRDKMLEALAHIEIVGVKSTSDLYGTVVESYEAWKIQDGTNSGFESSAKKFQQAARSDIASSDANGASTPALLGRVVVVALLLAFYWWARFPGLLDSGNRALGGLEFAVVTAMTVVGLWVVVVSVRKLFKSVPST</sequence>
<keyword evidence="1" id="KW-0472">Membrane</keyword>
<keyword evidence="3" id="KW-1185">Reference proteome</keyword>